<gene>
    <name evidence="1" type="ORF">AB6A68_03425</name>
</gene>
<proteinExistence type="predicted"/>
<organism evidence="1 2">
    <name type="scientific">Ferrimicrobium acidiphilum</name>
    <dbReference type="NCBI Taxonomy" id="121039"/>
    <lineage>
        <taxon>Bacteria</taxon>
        <taxon>Bacillati</taxon>
        <taxon>Actinomycetota</taxon>
        <taxon>Acidimicrobiia</taxon>
        <taxon>Acidimicrobiales</taxon>
        <taxon>Acidimicrobiaceae</taxon>
        <taxon>Ferrimicrobium</taxon>
    </lineage>
</organism>
<evidence type="ECO:0000313" key="1">
    <source>
        <dbReference type="EMBL" id="MEX6428887.1"/>
    </source>
</evidence>
<dbReference type="EMBL" id="JBFSHR010000007">
    <property type="protein sequence ID" value="MEX6428887.1"/>
    <property type="molecule type" value="Genomic_DNA"/>
</dbReference>
<accession>A0ABV3XZZ8</accession>
<reference evidence="1 2" key="1">
    <citation type="submission" date="2024-07" db="EMBL/GenBank/DDBJ databases">
        <title>Draft Genome Sequence of Ferrimicrobium acidiphilum Strain YE2023, Isolated from a Pulp of Bioleach Reactor.</title>
        <authorList>
            <person name="Elkina Y.A."/>
            <person name="Bulaeva A.G."/>
            <person name="Beletsky A.V."/>
            <person name="Mardanov A.V."/>
        </authorList>
    </citation>
    <scope>NUCLEOTIDE SEQUENCE [LARGE SCALE GENOMIC DNA]</scope>
    <source>
        <strain evidence="1 2">YE2023</strain>
    </source>
</reference>
<evidence type="ECO:0000313" key="2">
    <source>
        <dbReference type="Proteomes" id="UP001560267"/>
    </source>
</evidence>
<name>A0ABV3XZZ8_9ACTN</name>
<sequence>MTGMMDETQQRQTAEDLLEVERAIASLQTAFDAITVQIESLLEPRGADAG</sequence>
<dbReference type="Proteomes" id="UP001560267">
    <property type="component" value="Unassembled WGS sequence"/>
</dbReference>
<keyword evidence="2" id="KW-1185">Reference proteome</keyword>
<comment type="caution">
    <text evidence="1">The sequence shown here is derived from an EMBL/GenBank/DDBJ whole genome shotgun (WGS) entry which is preliminary data.</text>
</comment>
<protein>
    <submittedName>
        <fullName evidence="1">Uncharacterized protein</fullName>
    </submittedName>
</protein>